<feature type="transmembrane region" description="Helical" evidence="1">
    <location>
        <begin position="29"/>
        <end position="47"/>
    </location>
</feature>
<gene>
    <name evidence="2" type="ORF">SAMN05216323_100658</name>
</gene>
<evidence type="ECO:0000313" key="3">
    <source>
        <dbReference type="Proteomes" id="UP000199452"/>
    </source>
</evidence>
<evidence type="ECO:0000313" key="2">
    <source>
        <dbReference type="EMBL" id="SDB88713.1"/>
    </source>
</evidence>
<keyword evidence="1" id="KW-0812">Transmembrane</keyword>
<name>A0A1G6H3I4_9BACT</name>
<feature type="transmembrane region" description="Helical" evidence="1">
    <location>
        <begin position="94"/>
        <end position="112"/>
    </location>
</feature>
<keyword evidence="1" id="KW-0472">Membrane</keyword>
<dbReference type="STRING" id="1640674.SAMN05216323_100658"/>
<proteinExistence type="predicted"/>
<dbReference type="AlphaFoldDB" id="A0A1G6H3I4"/>
<protein>
    <recommendedName>
        <fullName evidence="4">Zinc-ribbon domain-containing protein</fullName>
    </recommendedName>
</protein>
<reference evidence="2 3" key="1">
    <citation type="submission" date="2016-09" db="EMBL/GenBank/DDBJ databases">
        <authorList>
            <person name="Capua I."/>
            <person name="De Benedictis P."/>
            <person name="Joannis T."/>
            <person name="Lombin L.H."/>
            <person name="Cattoli G."/>
        </authorList>
    </citation>
    <scope>NUCLEOTIDE SEQUENCE [LARGE SCALE GENOMIC DNA]</scope>
    <source>
        <strain evidence="2 3">A7P-90m</strain>
    </source>
</reference>
<evidence type="ECO:0008006" key="4">
    <source>
        <dbReference type="Google" id="ProtNLM"/>
    </source>
</evidence>
<accession>A0A1G6H3I4</accession>
<sequence>MLHLCLILILAHIVDMDQRYSVEGKTNPSMINVGVALIFFNLITYLVGHRASMFDVADSEASVSEFFVGLFYLVIQVVCTVWSVKVAGQLNRSQAFWGIITFIFTPIALVVLGSKDVFMEPEFAAVYSKHKSDYFLETIKLKKDYERDELTADEYRAKLALAEEKHTTSLNAEMQKMEAVLERKHEFEVIAKVEGDGTPIVVTDKCPACGMTLSQTDDVCPDCGLQLR</sequence>
<evidence type="ECO:0000256" key="1">
    <source>
        <dbReference type="SAM" id="Phobius"/>
    </source>
</evidence>
<dbReference type="EMBL" id="FMYP01000006">
    <property type="protein sequence ID" value="SDB88713.1"/>
    <property type="molecule type" value="Genomic_DNA"/>
</dbReference>
<keyword evidence="3" id="KW-1185">Reference proteome</keyword>
<organism evidence="2 3">
    <name type="scientific">Williamwhitmania taraxaci</name>
    <dbReference type="NCBI Taxonomy" id="1640674"/>
    <lineage>
        <taxon>Bacteria</taxon>
        <taxon>Pseudomonadati</taxon>
        <taxon>Bacteroidota</taxon>
        <taxon>Bacteroidia</taxon>
        <taxon>Bacteroidales</taxon>
        <taxon>Williamwhitmaniaceae</taxon>
        <taxon>Williamwhitmania</taxon>
    </lineage>
</organism>
<keyword evidence="1" id="KW-1133">Transmembrane helix</keyword>
<feature type="transmembrane region" description="Helical" evidence="1">
    <location>
        <begin position="67"/>
        <end position="88"/>
    </location>
</feature>
<dbReference type="Proteomes" id="UP000199452">
    <property type="component" value="Unassembled WGS sequence"/>
</dbReference>